<reference evidence="2" key="1">
    <citation type="submission" date="2021-01" db="EMBL/GenBank/DDBJ databases">
        <authorList>
            <person name="Corre E."/>
            <person name="Pelletier E."/>
            <person name="Niang G."/>
            <person name="Scheremetjew M."/>
            <person name="Finn R."/>
            <person name="Kale V."/>
            <person name="Holt S."/>
            <person name="Cochrane G."/>
            <person name="Meng A."/>
            <person name="Brown T."/>
            <person name="Cohen L."/>
        </authorList>
    </citation>
    <scope>NUCLEOTIDE SEQUENCE</scope>
    <source>
        <strain evidence="2">Pbaha01</strain>
    </source>
</reference>
<dbReference type="AlphaFoldDB" id="A0A7S0FYU8"/>
<evidence type="ECO:0000259" key="1">
    <source>
        <dbReference type="Pfam" id="PF12230"/>
    </source>
</evidence>
<feature type="domain" description="Splicing factor 3A subunit 1 conserved" evidence="1">
    <location>
        <begin position="21"/>
        <end position="79"/>
    </location>
</feature>
<evidence type="ECO:0000313" key="2">
    <source>
        <dbReference type="EMBL" id="CAD8388119.1"/>
    </source>
</evidence>
<protein>
    <recommendedName>
        <fullName evidence="1">Splicing factor 3A subunit 1 conserved domain-containing protein</fullName>
    </recommendedName>
</protein>
<proteinExistence type="predicted"/>
<accession>A0A7S0FYU8</accession>
<dbReference type="Pfam" id="PF12230">
    <property type="entry name" value="PRP21_like_P"/>
    <property type="match status" value="1"/>
</dbReference>
<dbReference type="EMBL" id="HBEG01052286">
    <property type="protein sequence ID" value="CAD8388119.1"/>
    <property type="molecule type" value="Transcribed_RNA"/>
</dbReference>
<name>A0A7S0FYU8_9DINO</name>
<sequence length="213" mass="21741">MVIPEEECLEAVLELSAPVRDPDMKIRKDYVRRKKVAPKRLMQRCPITGQLLPVEEMSGHIRGLLLERRWKQQRERAREEAIPVGDIEASLAGFAARRPDLLGSAEAQLEAAVAADSAGGAGAAVPVAVPVEAAHVSNSTVGASSSGLPASTQAVALMPAGALFAPLAAPDGRPGTPALEAGLPGCTYAGAAAGGSTLELRAPAAAGGCGGRP</sequence>
<gene>
    <name evidence="2" type="ORF">PBAH0796_LOCUS31807</name>
</gene>
<organism evidence="2">
    <name type="scientific">Pyrodinium bahamense</name>
    <dbReference type="NCBI Taxonomy" id="73915"/>
    <lineage>
        <taxon>Eukaryota</taxon>
        <taxon>Sar</taxon>
        <taxon>Alveolata</taxon>
        <taxon>Dinophyceae</taxon>
        <taxon>Gonyaulacales</taxon>
        <taxon>Pyrocystaceae</taxon>
        <taxon>Pyrodinium</taxon>
    </lineage>
</organism>
<dbReference type="InterPro" id="IPR022030">
    <property type="entry name" value="SF3A1_dom"/>
</dbReference>